<accession>A0ABV2TTH5</accession>
<dbReference type="EMBL" id="JBEWZI010000035">
    <property type="protein sequence ID" value="MET7016317.1"/>
    <property type="molecule type" value="Genomic_DNA"/>
</dbReference>
<gene>
    <name evidence="1" type="ORF">ABXR19_19185</name>
</gene>
<protein>
    <submittedName>
        <fullName evidence="1">Uncharacterized protein</fullName>
    </submittedName>
</protein>
<dbReference type="Proteomes" id="UP001549691">
    <property type="component" value="Unassembled WGS sequence"/>
</dbReference>
<proteinExistence type="predicted"/>
<sequence>MKSDLRPDTGYGIPAKNLRDLIGAAINPAYTPIIITVASA</sequence>
<evidence type="ECO:0000313" key="1">
    <source>
        <dbReference type="EMBL" id="MET7016317.1"/>
    </source>
</evidence>
<comment type="caution">
    <text evidence="1">The sequence shown here is derived from an EMBL/GenBank/DDBJ whole genome shotgun (WGS) entry which is preliminary data.</text>
</comment>
<keyword evidence="2" id="KW-1185">Reference proteome</keyword>
<organism evidence="1 2">
    <name type="scientific">Uliginosibacterium flavum</name>
    <dbReference type="NCBI Taxonomy" id="1396831"/>
    <lineage>
        <taxon>Bacteria</taxon>
        <taxon>Pseudomonadati</taxon>
        <taxon>Pseudomonadota</taxon>
        <taxon>Betaproteobacteria</taxon>
        <taxon>Rhodocyclales</taxon>
        <taxon>Zoogloeaceae</taxon>
        <taxon>Uliginosibacterium</taxon>
    </lineage>
</organism>
<evidence type="ECO:0000313" key="2">
    <source>
        <dbReference type="Proteomes" id="UP001549691"/>
    </source>
</evidence>
<name>A0ABV2TTH5_9RHOO</name>
<reference evidence="1 2" key="1">
    <citation type="submission" date="2024-07" db="EMBL/GenBank/DDBJ databases">
        <title>Uliginosibacterium flavum JJ3220;KACC:17644.</title>
        <authorList>
            <person name="Kim M.K."/>
        </authorList>
    </citation>
    <scope>NUCLEOTIDE SEQUENCE [LARGE SCALE GENOMIC DNA]</scope>
    <source>
        <strain evidence="1 2">KACC:17644</strain>
    </source>
</reference>